<reference evidence="1 2" key="1">
    <citation type="journal article" date="2012" name="PLoS Pathog.">
        <title>Diverse lifestyles and strategies of plant pathogenesis encoded in the genomes of eighteen Dothideomycetes fungi.</title>
        <authorList>
            <person name="Ohm R.A."/>
            <person name="Feau N."/>
            <person name="Henrissat B."/>
            <person name="Schoch C.L."/>
            <person name="Horwitz B.A."/>
            <person name="Barry K.W."/>
            <person name="Condon B.J."/>
            <person name="Copeland A.C."/>
            <person name="Dhillon B."/>
            <person name="Glaser F."/>
            <person name="Hesse C.N."/>
            <person name="Kosti I."/>
            <person name="LaButti K."/>
            <person name="Lindquist E.A."/>
            <person name="Lucas S."/>
            <person name="Salamov A.A."/>
            <person name="Bradshaw R.E."/>
            <person name="Ciuffetti L."/>
            <person name="Hamelin R.C."/>
            <person name="Kema G.H.J."/>
            <person name="Lawrence C."/>
            <person name="Scott J.A."/>
            <person name="Spatafora J.W."/>
            <person name="Turgeon B.G."/>
            <person name="de Wit P.J.G.M."/>
            <person name="Zhong S."/>
            <person name="Goodwin S.B."/>
            <person name="Grigoriev I.V."/>
        </authorList>
    </citation>
    <scope>NUCLEOTIDE SEQUENCE [LARGE SCALE GENOMIC DNA]</scope>
    <source>
        <strain evidence="1 2">CIRAD86</strain>
    </source>
</reference>
<proteinExistence type="predicted"/>
<keyword evidence="2" id="KW-1185">Reference proteome</keyword>
<gene>
    <name evidence="1" type="ORF">MYCFIDRAFT_174212</name>
</gene>
<dbReference type="KEGG" id="pfj:MYCFIDRAFT_174212"/>
<dbReference type="AlphaFoldDB" id="M2YYC2"/>
<name>M2YYC2_PSEFD</name>
<protein>
    <submittedName>
        <fullName evidence="1">Uncharacterized protein</fullName>
    </submittedName>
</protein>
<dbReference type="VEuPathDB" id="FungiDB:MYCFIDRAFT_174212"/>
<evidence type="ECO:0000313" key="2">
    <source>
        <dbReference type="Proteomes" id="UP000016932"/>
    </source>
</evidence>
<dbReference type="EMBL" id="KB446558">
    <property type="protein sequence ID" value="EME82645.1"/>
    <property type="molecule type" value="Genomic_DNA"/>
</dbReference>
<dbReference type="RefSeq" id="XP_007926116.1">
    <property type="nucleotide sequence ID" value="XM_007927925.1"/>
</dbReference>
<accession>M2YYC2</accession>
<dbReference type="HOGENOM" id="CLU_2655552_0_0_1"/>
<evidence type="ECO:0000313" key="1">
    <source>
        <dbReference type="EMBL" id="EME82645.1"/>
    </source>
</evidence>
<sequence>MYFGSITLEVRQMVFYGLVRICLEHPFSNPWLREVSIDLISVYNDTQIVSSQWYSMALLACFMHRKIKKEKNILRS</sequence>
<dbReference type="GeneID" id="19333143"/>
<dbReference type="Proteomes" id="UP000016932">
    <property type="component" value="Unassembled WGS sequence"/>
</dbReference>
<organism evidence="1 2">
    <name type="scientific">Pseudocercospora fijiensis (strain CIRAD86)</name>
    <name type="common">Black leaf streak disease fungus</name>
    <name type="synonym">Mycosphaerella fijiensis</name>
    <dbReference type="NCBI Taxonomy" id="383855"/>
    <lineage>
        <taxon>Eukaryota</taxon>
        <taxon>Fungi</taxon>
        <taxon>Dikarya</taxon>
        <taxon>Ascomycota</taxon>
        <taxon>Pezizomycotina</taxon>
        <taxon>Dothideomycetes</taxon>
        <taxon>Dothideomycetidae</taxon>
        <taxon>Mycosphaerellales</taxon>
        <taxon>Mycosphaerellaceae</taxon>
        <taxon>Pseudocercospora</taxon>
    </lineage>
</organism>